<dbReference type="Pfam" id="PF02810">
    <property type="entry name" value="SEC-C"/>
    <property type="match status" value="1"/>
</dbReference>
<protein>
    <submittedName>
        <fullName evidence="1">SEC-C domain-containing protein</fullName>
    </submittedName>
</protein>
<organism evidence="1 2">
    <name type="scientific">Polycladospora coralii</name>
    <dbReference type="NCBI Taxonomy" id="2771432"/>
    <lineage>
        <taxon>Bacteria</taxon>
        <taxon>Bacillati</taxon>
        <taxon>Bacillota</taxon>
        <taxon>Bacilli</taxon>
        <taxon>Bacillales</taxon>
        <taxon>Thermoactinomycetaceae</taxon>
        <taxon>Polycladospora</taxon>
    </lineage>
</organism>
<proteinExistence type="predicted"/>
<evidence type="ECO:0000313" key="2">
    <source>
        <dbReference type="Proteomes" id="UP000661691"/>
    </source>
</evidence>
<keyword evidence="2" id="KW-1185">Reference proteome</keyword>
<dbReference type="EMBL" id="JACXAH010000002">
    <property type="protein sequence ID" value="MBD1371241.1"/>
    <property type="molecule type" value="Genomic_DNA"/>
</dbReference>
<gene>
    <name evidence="1" type="ORF">IC620_02570</name>
</gene>
<sequence>MVGRNEACPCGSGKKYKKCCERVVAIASAEQARQKRDHRLKKEVMTELIQWYTQNISSDQENQWTKYFKEMFKLSLSQPIPEHLERTYRYWLLFDVPCQQGKRPIEEWIGHTRLSPPKARLAEMIANSKFTCYEIKEIREKEMILCSIVKTESIIVKREENCSVGQLIFARLIKPGSMYEVFGPYTAIQSALRREILVQLEKFLHPDTSQLKRQTWDEGWKALGLAIQQTKSFHALQENQALNNEQNFVVEDGYWPVVDFIGSGDVPSEIIQHIEQFFLKYVASLQTKTQALYSESVEYLYKYITLRYGQTFRWSLIDEEMLNHFLAVWYLDQQKKPVPNGARVFLNTLKQLFRWLAEEHICEVYKAYQNVYKQLVRALPSAIEIGRWIEKNVDIVEKPGFTVEVDRSLFTTSAVGSMVSVNKKWIPIQMNGFPSLWKGDYFWICGKVVTDSSHAYITEFKGVYPFVVCDSPLPLLKQP</sequence>
<reference evidence="1" key="1">
    <citation type="submission" date="2020-09" db="EMBL/GenBank/DDBJ databases">
        <title>A novel bacterium of genus Hazenella, isolated from South China Sea.</title>
        <authorList>
            <person name="Huang H."/>
            <person name="Mo K."/>
            <person name="Hu Y."/>
        </authorList>
    </citation>
    <scope>NUCLEOTIDE SEQUENCE</scope>
    <source>
        <strain evidence="1">IB182357</strain>
    </source>
</reference>
<dbReference type="InterPro" id="IPR004027">
    <property type="entry name" value="SEC_C_motif"/>
</dbReference>
<comment type="caution">
    <text evidence="1">The sequence shown here is derived from an EMBL/GenBank/DDBJ whole genome shotgun (WGS) entry which is preliminary data.</text>
</comment>
<dbReference type="RefSeq" id="WP_191141432.1">
    <property type="nucleotide sequence ID" value="NZ_JACXAH010000002.1"/>
</dbReference>
<name>A0A926N778_9BACL</name>
<evidence type="ECO:0000313" key="1">
    <source>
        <dbReference type="EMBL" id="MBD1371241.1"/>
    </source>
</evidence>
<dbReference type="Gene3D" id="3.10.450.50">
    <property type="match status" value="1"/>
</dbReference>
<dbReference type="AlphaFoldDB" id="A0A926N778"/>
<dbReference type="Proteomes" id="UP000661691">
    <property type="component" value="Unassembled WGS sequence"/>
</dbReference>
<accession>A0A926N778</accession>
<dbReference type="SUPFAM" id="SSF103642">
    <property type="entry name" value="Sec-C motif"/>
    <property type="match status" value="1"/>
</dbReference>